<organism evidence="2 3">
    <name type="scientific">Candidatus Halobonum tyrrellensis G22</name>
    <dbReference type="NCBI Taxonomy" id="1324957"/>
    <lineage>
        <taxon>Archaea</taxon>
        <taxon>Methanobacteriati</taxon>
        <taxon>Methanobacteriota</taxon>
        <taxon>Stenosarchaea group</taxon>
        <taxon>Halobacteria</taxon>
        <taxon>Halobacteriales</taxon>
        <taxon>Haloferacaceae</taxon>
        <taxon>Candidatus Halobonum</taxon>
    </lineage>
</organism>
<dbReference type="InterPro" id="IPR055542">
    <property type="entry name" value="DUF7118"/>
</dbReference>
<evidence type="ECO:0000256" key="1">
    <source>
        <dbReference type="SAM" id="MobiDB-lite"/>
    </source>
</evidence>
<dbReference type="AlphaFoldDB" id="V4GRQ9"/>
<accession>V4GRQ9</accession>
<dbReference type="OrthoDB" id="204360at2157"/>
<feature type="region of interest" description="Disordered" evidence="1">
    <location>
        <begin position="1"/>
        <end position="39"/>
    </location>
</feature>
<feature type="compositionally biased region" description="Basic and acidic residues" evidence="1">
    <location>
        <begin position="26"/>
        <end position="35"/>
    </location>
</feature>
<feature type="compositionally biased region" description="Basic and acidic residues" evidence="1">
    <location>
        <begin position="367"/>
        <end position="381"/>
    </location>
</feature>
<keyword evidence="3" id="KW-1185">Reference proteome</keyword>
<dbReference type="EMBL" id="ASGZ01000048">
    <property type="protein sequence ID" value="ESP87741.1"/>
    <property type="molecule type" value="Genomic_DNA"/>
</dbReference>
<gene>
    <name evidence="2" type="ORF">K933_12488</name>
</gene>
<dbReference type="eggNOG" id="arCOG04719">
    <property type="taxonomic scope" value="Archaea"/>
</dbReference>
<dbReference type="STRING" id="1324957.K933_12488"/>
<comment type="caution">
    <text evidence="2">The sequence shown here is derived from an EMBL/GenBank/DDBJ whole genome shotgun (WGS) entry which is preliminary data.</text>
</comment>
<dbReference type="Proteomes" id="UP000017840">
    <property type="component" value="Unassembled WGS sequence"/>
</dbReference>
<name>V4GRQ9_9EURY</name>
<reference evidence="2 3" key="1">
    <citation type="journal article" date="2013" name="Genome Announc.">
        <title>Draft Genome Sequence of 'Candidatus Halobonum tyrrellensis' Strain G22, Isolated from the Hypersaline Waters of Lake Tyrrell, Australia.</title>
        <authorList>
            <person name="Ugalde J.A."/>
            <person name="Narasingarao P."/>
            <person name="Kuo S."/>
            <person name="Podell S."/>
            <person name="Allen E.E."/>
        </authorList>
    </citation>
    <scope>NUCLEOTIDE SEQUENCE [LARGE SCALE GENOMIC DNA]</scope>
    <source>
        <strain evidence="2 3">G22</strain>
    </source>
</reference>
<sequence>MPSTSNADARAAADGAESDPLSALEAARERHREAEAAVEEVGAERLTRLRDVVGRADRLLDGYEDSATGTGDFEAYLEFQGEFSTLVDDLPEEFPAREAFERANDAVDGRRLSESDFAAAREALDPARDLAGRLEEVNDAERAVYDAERAVETRLSNLDDRVDRLARLEALGDADLDAPTEEVREPVADYDEAVREAFASFRESASAREFFDFLDDTAHFPLVEFEPSPAELREYLREHDAGEESVPTLLAYADYSTSKLDHYVDDAGAFRARIPVHRTYLDRLSAEPLTVGWPPPPAGELRALAGELVSVVARFADEATVARARTLKRVAGRDDYERLRRAAEAEAELSADERERLASGAVAADLADAREERERLREALDAGRTTG</sequence>
<dbReference type="PATRIC" id="fig|1324957.4.peg.2533"/>
<protein>
    <submittedName>
        <fullName evidence="2">Uncharacterized protein</fullName>
    </submittedName>
</protein>
<proteinExistence type="predicted"/>
<dbReference type="Pfam" id="PF23432">
    <property type="entry name" value="DUF7118"/>
    <property type="match status" value="1"/>
</dbReference>
<evidence type="ECO:0000313" key="2">
    <source>
        <dbReference type="EMBL" id="ESP87741.1"/>
    </source>
</evidence>
<dbReference type="RefSeq" id="WP_023395073.1">
    <property type="nucleotide sequence ID" value="NZ_ASGZ01000048.1"/>
</dbReference>
<evidence type="ECO:0000313" key="3">
    <source>
        <dbReference type="Proteomes" id="UP000017840"/>
    </source>
</evidence>
<feature type="region of interest" description="Disordered" evidence="1">
    <location>
        <begin position="361"/>
        <end position="387"/>
    </location>
</feature>